<organism evidence="1 2">
    <name type="scientific">Brassica cretica</name>
    <name type="common">Mustard</name>
    <dbReference type="NCBI Taxonomy" id="69181"/>
    <lineage>
        <taxon>Eukaryota</taxon>
        <taxon>Viridiplantae</taxon>
        <taxon>Streptophyta</taxon>
        <taxon>Embryophyta</taxon>
        <taxon>Tracheophyta</taxon>
        <taxon>Spermatophyta</taxon>
        <taxon>Magnoliopsida</taxon>
        <taxon>eudicotyledons</taxon>
        <taxon>Gunneridae</taxon>
        <taxon>Pentapetalae</taxon>
        <taxon>rosids</taxon>
        <taxon>malvids</taxon>
        <taxon>Brassicales</taxon>
        <taxon>Brassicaceae</taxon>
        <taxon>Brassiceae</taxon>
        <taxon>Brassica</taxon>
    </lineage>
</organism>
<protein>
    <submittedName>
        <fullName evidence="1">Uncharacterized protein</fullName>
    </submittedName>
</protein>
<evidence type="ECO:0000313" key="2">
    <source>
        <dbReference type="Proteomes" id="UP000712281"/>
    </source>
</evidence>
<dbReference type="AlphaFoldDB" id="A0A8S9MEG3"/>
<reference evidence="1" key="1">
    <citation type="submission" date="2019-12" db="EMBL/GenBank/DDBJ databases">
        <title>Genome sequencing and annotation of Brassica cretica.</title>
        <authorList>
            <person name="Studholme D.J."/>
            <person name="Sarris P.F."/>
        </authorList>
    </citation>
    <scope>NUCLEOTIDE SEQUENCE</scope>
    <source>
        <strain evidence="1">PFS-001/15</strain>
        <tissue evidence="1">Leaf</tissue>
    </source>
</reference>
<proteinExistence type="predicted"/>
<accession>A0A8S9MEG3</accession>
<sequence length="160" mass="18078">MRWYPGLVLTDWIGMSLALRISSSSPEYNIFNSPLVTFEVGSLANKRLETIFAITLRVGFLILDWYAFRDVNVPFAMRSLLGSKMVISKSTAMIISYSRISRKTFTERKLAGELNHHVGQIAGELNRRVVILARRAEPSCGCARWRVRPSRESARPASSN</sequence>
<name>A0A8S9MEG3_BRACR</name>
<dbReference type="EMBL" id="QGKW02000007">
    <property type="protein sequence ID" value="KAF2618235.1"/>
    <property type="molecule type" value="Genomic_DNA"/>
</dbReference>
<gene>
    <name evidence="1" type="ORF">F2Q68_00040008</name>
</gene>
<evidence type="ECO:0000313" key="1">
    <source>
        <dbReference type="EMBL" id="KAF2618235.1"/>
    </source>
</evidence>
<comment type="caution">
    <text evidence="1">The sequence shown here is derived from an EMBL/GenBank/DDBJ whole genome shotgun (WGS) entry which is preliminary data.</text>
</comment>
<dbReference type="Proteomes" id="UP000712281">
    <property type="component" value="Unassembled WGS sequence"/>
</dbReference>